<keyword evidence="1" id="KW-1133">Transmembrane helix</keyword>
<keyword evidence="1" id="KW-0812">Transmembrane</keyword>
<keyword evidence="4" id="KW-1185">Reference proteome</keyword>
<evidence type="ECO:0000313" key="3">
    <source>
        <dbReference type="EMBL" id="MTH53317.1"/>
    </source>
</evidence>
<dbReference type="InterPro" id="IPR007349">
    <property type="entry name" value="DUF418"/>
</dbReference>
<feature type="transmembrane region" description="Helical" evidence="1">
    <location>
        <begin position="21"/>
        <end position="41"/>
    </location>
</feature>
<dbReference type="PANTHER" id="PTHR30590">
    <property type="entry name" value="INNER MEMBRANE PROTEIN"/>
    <property type="match status" value="1"/>
</dbReference>
<dbReference type="EMBL" id="WMIB01000005">
    <property type="protein sequence ID" value="MTH53317.1"/>
    <property type="molecule type" value="Genomic_DNA"/>
</dbReference>
<reference evidence="3 4" key="1">
    <citation type="journal article" date="2017" name="Int. J. Syst. Evol. Microbiol.">
        <title>Bacillus mangrovi sp. nov., isolated from a sediment sample from a mangrove forest.</title>
        <authorList>
            <person name="Gupta V."/>
            <person name="Singh P.K."/>
            <person name="Korpole S."/>
            <person name="Tanuku N.R.S."/>
            <person name="Pinnaka A.K."/>
        </authorList>
    </citation>
    <scope>NUCLEOTIDE SEQUENCE [LARGE SCALE GENOMIC DNA]</scope>
    <source>
        <strain evidence="3 4">KCTC 33872</strain>
    </source>
</reference>
<dbReference type="OrthoDB" id="9807744at2"/>
<proteinExistence type="predicted"/>
<evidence type="ECO:0000256" key="1">
    <source>
        <dbReference type="SAM" id="Phobius"/>
    </source>
</evidence>
<feature type="transmembrane region" description="Helical" evidence="1">
    <location>
        <begin position="319"/>
        <end position="338"/>
    </location>
</feature>
<dbReference type="InterPro" id="IPR052529">
    <property type="entry name" value="Bact_Transport_Assoc"/>
</dbReference>
<sequence length="385" mass="43073">MINAERAASIQEGGRILSLDVLRGFALFGILMVNILDFSGPVLYRPSIVHSNEWGDRTAEILVFVFAQASFYPLFAFLFGAGGVMFYRRLEEKGLPAEHYFARRLTGLLMIGAVHAFLIWHGDILISYALIGLLFMLFVRRSPGTLAVWGVLMIAVPSAILAVLLGAAGGFPVHEPSLSPVTEVYQSGSFGEIMQQRADDYFYVNNPVNAPFLVLSILPMFLLGGYAMKKGWFGQKPPLHLYRTWMTIAAVSGPAALAIKSMPLFMPGDGVWMYLHQSAGGPLLSFFYITAILLAVSRFPELHIYRYLALTGRASMSNYLLQSIVCTLIFYSYGLGLYGKWSSLQAILAGITVYLLLASVSSLWFKHYRQGPAERWWRWFIYQKR</sequence>
<name>A0A7X2S4M5_9BACI</name>
<keyword evidence="1" id="KW-0472">Membrane</keyword>
<feature type="transmembrane region" description="Helical" evidence="1">
    <location>
        <begin position="146"/>
        <end position="171"/>
    </location>
</feature>
<feature type="transmembrane region" description="Helical" evidence="1">
    <location>
        <begin position="100"/>
        <end position="118"/>
    </location>
</feature>
<gene>
    <name evidence="3" type="ORF">GKZ89_07805</name>
</gene>
<comment type="caution">
    <text evidence="3">The sequence shown here is derived from an EMBL/GenBank/DDBJ whole genome shotgun (WGS) entry which is preliminary data.</text>
</comment>
<feature type="transmembrane region" description="Helical" evidence="1">
    <location>
        <begin position="344"/>
        <end position="365"/>
    </location>
</feature>
<organism evidence="3 4">
    <name type="scientific">Metabacillus mangrovi</name>
    <dbReference type="NCBI Taxonomy" id="1491830"/>
    <lineage>
        <taxon>Bacteria</taxon>
        <taxon>Bacillati</taxon>
        <taxon>Bacillota</taxon>
        <taxon>Bacilli</taxon>
        <taxon>Bacillales</taxon>
        <taxon>Bacillaceae</taxon>
        <taxon>Metabacillus</taxon>
    </lineage>
</organism>
<feature type="transmembrane region" description="Helical" evidence="1">
    <location>
        <begin position="210"/>
        <end position="228"/>
    </location>
</feature>
<dbReference type="Proteomes" id="UP000434639">
    <property type="component" value="Unassembled WGS sequence"/>
</dbReference>
<protein>
    <submittedName>
        <fullName evidence="3">DUF418 domain-containing protein</fullName>
    </submittedName>
</protein>
<dbReference type="Pfam" id="PF04235">
    <property type="entry name" value="DUF418"/>
    <property type="match status" value="1"/>
</dbReference>
<feature type="transmembrane region" description="Helical" evidence="1">
    <location>
        <begin position="124"/>
        <end position="139"/>
    </location>
</feature>
<evidence type="ECO:0000313" key="4">
    <source>
        <dbReference type="Proteomes" id="UP000434639"/>
    </source>
</evidence>
<feature type="transmembrane region" description="Helical" evidence="1">
    <location>
        <begin position="279"/>
        <end position="299"/>
    </location>
</feature>
<dbReference type="PANTHER" id="PTHR30590:SF2">
    <property type="entry name" value="INNER MEMBRANE PROTEIN"/>
    <property type="match status" value="1"/>
</dbReference>
<feature type="transmembrane region" description="Helical" evidence="1">
    <location>
        <begin position="61"/>
        <end position="88"/>
    </location>
</feature>
<dbReference type="RefSeq" id="WP_155111842.1">
    <property type="nucleotide sequence ID" value="NZ_WMIB01000005.1"/>
</dbReference>
<dbReference type="AlphaFoldDB" id="A0A7X2S4M5"/>
<accession>A0A7X2S4M5</accession>
<evidence type="ECO:0000259" key="2">
    <source>
        <dbReference type="Pfam" id="PF04235"/>
    </source>
</evidence>
<feature type="transmembrane region" description="Helical" evidence="1">
    <location>
        <begin position="240"/>
        <end position="259"/>
    </location>
</feature>
<feature type="domain" description="DUF418" evidence="2">
    <location>
        <begin position="227"/>
        <end position="383"/>
    </location>
</feature>